<keyword evidence="2" id="KW-0418">Kinase</keyword>
<comment type="caution">
    <text evidence="2">The sequence shown here is derived from an EMBL/GenBank/DDBJ whole genome shotgun (WGS) entry which is preliminary data.</text>
</comment>
<dbReference type="InterPro" id="IPR051177">
    <property type="entry name" value="CIK-Related_Protein"/>
</dbReference>
<evidence type="ECO:0000259" key="1">
    <source>
        <dbReference type="PROSITE" id="PS50011"/>
    </source>
</evidence>
<organism evidence="2 3">
    <name type="scientific">Haematococcus lacustris</name>
    <name type="common">Green alga</name>
    <name type="synonym">Haematococcus pluvialis</name>
    <dbReference type="NCBI Taxonomy" id="44745"/>
    <lineage>
        <taxon>Eukaryota</taxon>
        <taxon>Viridiplantae</taxon>
        <taxon>Chlorophyta</taxon>
        <taxon>core chlorophytes</taxon>
        <taxon>Chlorophyceae</taxon>
        <taxon>CS clade</taxon>
        <taxon>Chlamydomonadales</taxon>
        <taxon>Haematococcaceae</taxon>
        <taxon>Haematococcus</taxon>
    </lineage>
</organism>
<dbReference type="Gene3D" id="1.10.510.10">
    <property type="entry name" value="Transferase(Phosphotransferase) domain 1"/>
    <property type="match status" value="1"/>
</dbReference>
<keyword evidence="3" id="KW-1185">Reference proteome</keyword>
<reference evidence="2 3" key="1">
    <citation type="submission" date="2020-02" db="EMBL/GenBank/DDBJ databases">
        <title>Draft genome sequence of Haematococcus lacustris strain NIES-144.</title>
        <authorList>
            <person name="Morimoto D."/>
            <person name="Nakagawa S."/>
            <person name="Yoshida T."/>
            <person name="Sawayama S."/>
        </authorList>
    </citation>
    <scope>NUCLEOTIDE SEQUENCE [LARGE SCALE GENOMIC DNA]</scope>
    <source>
        <strain evidence="2 3">NIES-144</strain>
    </source>
</reference>
<feature type="non-terminal residue" evidence="2">
    <location>
        <position position="148"/>
    </location>
</feature>
<dbReference type="Proteomes" id="UP000485058">
    <property type="component" value="Unassembled WGS sequence"/>
</dbReference>
<keyword evidence="2" id="KW-0808">Transferase</keyword>
<dbReference type="GO" id="GO:0004672">
    <property type="term" value="F:protein kinase activity"/>
    <property type="evidence" value="ECO:0007669"/>
    <property type="project" value="InterPro"/>
</dbReference>
<feature type="domain" description="Protein kinase" evidence="1">
    <location>
        <begin position="1"/>
        <end position="148"/>
    </location>
</feature>
<dbReference type="InterPro" id="IPR000719">
    <property type="entry name" value="Prot_kinase_dom"/>
</dbReference>
<dbReference type="SUPFAM" id="SSF56112">
    <property type="entry name" value="Protein kinase-like (PK-like)"/>
    <property type="match status" value="1"/>
</dbReference>
<dbReference type="AlphaFoldDB" id="A0A699ZKQ6"/>
<dbReference type="PROSITE" id="PS50011">
    <property type="entry name" value="PROTEIN_KINASE_DOM"/>
    <property type="match status" value="1"/>
</dbReference>
<protein>
    <submittedName>
        <fullName evidence="2">Protein kinase domain-containing protein</fullName>
    </submittedName>
</protein>
<dbReference type="GO" id="GO:0005524">
    <property type="term" value="F:ATP binding"/>
    <property type="evidence" value="ECO:0007669"/>
    <property type="project" value="InterPro"/>
</dbReference>
<dbReference type="EMBL" id="BLLF01002226">
    <property type="protein sequence ID" value="GFH23243.1"/>
    <property type="molecule type" value="Genomic_DNA"/>
</dbReference>
<name>A0A699ZKQ6_HAELA</name>
<dbReference type="PANTHER" id="PTHR12984:SF6">
    <property type="entry name" value="SCY1-LIKE PROTEIN 2"/>
    <property type="match status" value="1"/>
</dbReference>
<accession>A0A699ZKQ6</accession>
<proteinExistence type="predicted"/>
<gene>
    <name evidence="2" type="ORF">HaLaN_20830</name>
</gene>
<evidence type="ECO:0000313" key="2">
    <source>
        <dbReference type="EMBL" id="GFH23243.1"/>
    </source>
</evidence>
<evidence type="ECO:0000313" key="3">
    <source>
        <dbReference type="Proteomes" id="UP000485058"/>
    </source>
</evidence>
<dbReference type="PANTHER" id="PTHR12984">
    <property type="entry name" value="SCY1-RELATED S/T PROTEIN KINASE-LIKE"/>
    <property type="match status" value="1"/>
</dbReference>
<feature type="non-terminal residue" evidence="2">
    <location>
        <position position="1"/>
    </location>
</feature>
<sequence length="148" mass="15627">MARAGPVRVLLQLKHPGVVKVIEPLEETATQMVLVTEPILGSLRNITSHFSSVPGAAAEVKQAVLSPLELKLGLVMLTDTLTFLGSDAGLAHCGLTPQVVLVTTDGSWKLAGFTFSVATDYASAAAAAAQPAWTYNDPFPPMWDELAK</sequence>
<dbReference type="InterPro" id="IPR011009">
    <property type="entry name" value="Kinase-like_dom_sf"/>
</dbReference>